<comment type="subcellular location">
    <subcellularLocation>
        <location evidence="1">Cell membrane</location>
        <topology evidence="1">Multi-pass membrane protein</topology>
    </subcellularLocation>
</comment>
<feature type="transmembrane region" description="Helical" evidence="7">
    <location>
        <begin position="69"/>
        <end position="89"/>
    </location>
</feature>
<name>X0XQW8_9ZZZZ</name>
<feature type="non-terminal residue" evidence="8">
    <location>
        <position position="1"/>
    </location>
</feature>
<sequence length="230" mass="24568">AKKVLSYSVASISGTILAVCSCTVLPLFGGIYKRGAGLGPAITFLYSGPAINVLAIVYSARLLGYDLGAARALGAIVFATGIGLIMAFIHRKEETQKDAQAFAMLAADPEAKSLWQQVLFFGSLVGILVFAASKNWIATGILLAVLAVILWRWFRKGEIAQWMKETLHFGRLMVPWLVGGVFVAGIIKVLVPESVVTSYVGGSSLFASFIASFLGAIMYFATLTEVPIIK</sequence>
<feature type="transmembrane region" description="Helical" evidence="7">
    <location>
        <begin position="114"/>
        <end position="131"/>
    </location>
</feature>
<evidence type="ECO:0000256" key="3">
    <source>
        <dbReference type="ARBA" id="ARBA00022475"/>
    </source>
</evidence>
<keyword evidence="6 7" id="KW-0472">Membrane</keyword>
<feature type="non-terminal residue" evidence="8">
    <location>
        <position position="230"/>
    </location>
</feature>
<comment type="caution">
    <text evidence="8">The sequence shown here is derived from an EMBL/GenBank/DDBJ whole genome shotgun (WGS) entry which is preliminary data.</text>
</comment>
<dbReference type="Pfam" id="PF03773">
    <property type="entry name" value="ArsP_1"/>
    <property type="match status" value="1"/>
</dbReference>
<feature type="transmembrane region" description="Helical" evidence="7">
    <location>
        <begin position="203"/>
        <end position="221"/>
    </location>
</feature>
<evidence type="ECO:0008006" key="9">
    <source>
        <dbReference type="Google" id="ProtNLM"/>
    </source>
</evidence>
<keyword evidence="3" id="KW-1003">Cell membrane</keyword>
<dbReference type="InterPro" id="IPR005524">
    <property type="entry name" value="DUF318"/>
</dbReference>
<comment type="similarity">
    <text evidence="2">Belongs to the UPF0718 family.</text>
</comment>
<gene>
    <name evidence="8" type="ORF">S01H1_78424</name>
</gene>
<feature type="transmembrane region" description="Helical" evidence="7">
    <location>
        <begin position="174"/>
        <end position="191"/>
    </location>
</feature>
<proteinExistence type="inferred from homology"/>
<evidence type="ECO:0000256" key="7">
    <source>
        <dbReference type="SAM" id="Phobius"/>
    </source>
</evidence>
<evidence type="ECO:0000313" key="8">
    <source>
        <dbReference type="EMBL" id="GAG45650.1"/>
    </source>
</evidence>
<evidence type="ECO:0000256" key="4">
    <source>
        <dbReference type="ARBA" id="ARBA00022692"/>
    </source>
</evidence>
<organism evidence="8">
    <name type="scientific">marine sediment metagenome</name>
    <dbReference type="NCBI Taxonomy" id="412755"/>
    <lineage>
        <taxon>unclassified sequences</taxon>
        <taxon>metagenomes</taxon>
        <taxon>ecological metagenomes</taxon>
    </lineage>
</organism>
<dbReference type="AlphaFoldDB" id="X0XQW8"/>
<dbReference type="EMBL" id="BARS01052782">
    <property type="protein sequence ID" value="GAG45650.1"/>
    <property type="molecule type" value="Genomic_DNA"/>
</dbReference>
<feature type="transmembrane region" description="Helical" evidence="7">
    <location>
        <begin position="137"/>
        <end position="154"/>
    </location>
</feature>
<protein>
    <recommendedName>
        <fullName evidence="9">Permease</fullName>
    </recommendedName>
</protein>
<feature type="transmembrane region" description="Helical" evidence="7">
    <location>
        <begin position="12"/>
        <end position="32"/>
    </location>
</feature>
<evidence type="ECO:0000256" key="1">
    <source>
        <dbReference type="ARBA" id="ARBA00004651"/>
    </source>
</evidence>
<reference evidence="8" key="1">
    <citation type="journal article" date="2014" name="Front. Microbiol.">
        <title>High frequency of phylogenetically diverse reductive dehalogenase-homologous genes in deep subseafloor sedimentary metagenomes.</title>
        <authorList>
            <person name="Kawai M."/>
            <person name="Futagami T."/>
            <person name="Toyoda A."/>
            <person name="Takaki Y."/>
            <person name="Nishi S."/>
            <person name="Hori S."/>
            <person name="Arai W."/>
            <person name="Tsubouchi T."/>
            <person name="Morono Y."/>
            <person name="Uchiyama I."/>
            <person name="Ito T."/>
            <person name="Fujiyama A."/>
            <person name="Inagaki F."/>
            <person name="Takami H."/>
        </authorList>
    </citation>
    <scope>NUCLEOTIDE SEQUENCE</scope>
    <source>
        <strain evidence="8">Expedition CK06-06</strain>
    </source>
</reference>
<keyword evidence="4 7" id="KW-0812">Transmembrane</keyword>
<feature type="transmembrane region" description="Helical" evidence="7">
    <location>
        <begin position="44"/>
        <end position="63"/>
    </location>
</feature>
<dbReference type="GO" id="GO:0005886">
    <property type="term" value="C:plasma membrane"/>
    <property type="evidence" value="ECO:0007669"/>
    <property type="project" value="UniProtKB-SubCell"/>
</dbReference>
<evidence type="ECO:0000256" key="6">
    <source>
        <dbReference type="ARBA" id="ARBA00023136"/>
    </source>
</evidence>
<keyword evidence="5 7" id="KW-1133">Transmembrane helix</keyword>
<evidence type="ECO:0000256" key="2">
    <source>
        <dbReference type="ARBA" id="ARBA00006386"/>
    </source>
</evidence>
<accession>X0XQW8</accession>
<dbReference type="PANTHER" id="PTHR43299">
    <property type="entry name" value="UPF0718 PROTEIN YRAQ"/>
    <property type="match status" value="1"/>
</dbReference>
<evidence type="ECO:0000256" key="5">
    <source>
        <dbReference type="ARBA" id="ARBA00022989"/>
    </source>
</evidence>
<dbReference type="PANTHER" id="PTHR43299:SF1">
    <property type="entry name" value="UPF0718 PROTEIN YRAQ"/>
    <property type="match status" value="1"/>
</dbReference>